<dbReference type="Pfam" id="PF07454">
    <property type="entry name" value="SpoIIP"/>
    <property type="match status" value="1"/>
</dbReference>
<dbReference type="Gene3D" id="3.40.630.40">
    <property type="entry name" value="Zn-dependent exopeptidases"/>
    <property type="match status" value="1"/>
</dbReference>
<dbReference type="EMBL" id="JBHSFW010000001">
    <property type="protein sequence ID" value="MFC4617551.1"/>
    <property type="molecule type" value="Genomic_DNA"/>
</dbReference>
<evidence type="ECO:0000256" key="1">
    <source>
        <dbReference type="SAM" id="Phobius"/>
    </source>
</evidence>
<accession>A0ABV9GL61</accession>
<keyword evidence="1" id="KW-0812">Transmembrane</keyword>
<dbReference type="SUPFAM" id="SSF53187">
    <property type="entry name" value="Zn-dependent exopeptidases"/>
    <property type="match status" value="1"/>
</dbReference>
<dbReference type="RefSeq" id="WP_376844590.1">
    <property type="nucleotide sequence ID" value="NZ_JBHSFW010000001.1"/>
</dbReference>
<keyword evidence="3" id="KW-1185">Reference proteome</keyword>
<sequence length="379" mass="42058">MIDRHLHHSNQLSLRQLIPCIPIVLLTIFIVVGLLTAPTSKRLLFFGNVKDALSGLKAETLIEMMGWQNPYLKEVLPEGYQKISFTKFAFQMSTHIDFEDERSLLGNELPGFSIYDTKILVAGEGTNYTNVPIESPPPLDYILKKQKEEGSQKEEQKPPAKQDVASAQVFLYSTHSWESYLPLLGKAGAKDANLATSSTKNVHLIDEMLRDALTKKNINTMIDETNIAMILQKKGWNTNRSYDASRSIVAAAVDSKKKYQLFIDIHRDSARKQSTTATIKGEPYARVSLVVGTSHANADNNINVANKLNDMLKARYPGLSKGVMGKSRSEGNGVYNQDLSPRAVLIEVGGVDNTMDELQRTVSALADVISDYVKNAKKV</sequence>
<keyword evidence="1" id="KW-0472">Membrane</keyword>
<protein>
    <submittedName>
        <fullName evidence="2">Stage II sporulation protein P</fullName>
    </submittedName>
</protein>
<organism evidence="2 3">
    <name type="scientific">Camelliibacillus cellulosilyticus</name>
    <dbReference type="NCBI Taxonomy" id="2174486"/>
    <lineage>
        <taxon>Bacteria</taxon>
        <taxon>Bacillati</taxon>
        <taxon>Bacillota</taxon>
        <taxon>Bacilli</taxon>
        <taxon>Bacillales</taxon>
        <taxon>Sporolactobacillaceae</taxon>
        <taxon>Camelliibacillus</taxon>
    </lineage>
</organism>
<comment type="caution">
    <text evidence="2">The sequence shown here is derived from an EMBL/GenBank/DDBJ whole genome shotgun (WGS) entry which is preliminary data.</text>
</comment>
<keyword evidence="1" id="KW-1133">Transmembrane helix</keyword>
<gene>
    <name evidence="2" type="primary">spoIIP</name>
    <name evidence="2" type="ORF">ACFO4N_02260</name>
</gene>
<dbReference type="Proteomes" id="UP001596022">
    <property type="component" value="Unassembled WGS sequence"/>
</dbReference>
<evidence type="ECO:0000313" key="3">
    <source>
        <dbReference type="Proteomes" id="UP001596022"/>
    </source>
</evidence>
<proteinExistence type="predicted"/>
<reference evidence="3" key="1">
    <citation type="journal article" date="2019" name="Int. J. Syst. Evol. Microbiol.">
        <title>The Global Catalogue of Microorganisms (GCM) 10K type strain sequencing project: providing services to taxonomists for standard genome sequencing and annotation.</title>
        <authorList>
            <consortium name="The Broad Institute Genomics Platform"/>
            <consortium name="The Broad Institute Genome Sequencing Center for Infectious Disease"/>
            <person name="Wu L."/>
            <person name="Ma J."/>
        </authorList>
    </citation>
    <scope>NUCLEOTIDE SEQUENCE [LARGE SCALE GENOMIC DNA]</scope>
    <source>
        <strain evidence="3">CGMCC 1.16306</strain>
    </source>
</reference>
<dbReference type="InterPro" id="IPR010897">
    <property type="entry name" value="Spore_II_P"/>
</dbReference>
<dbReference type="NCBIfam" id="TIGR02867">
    <property type="entry name" value="spore_II_P"/>
    <property type="match status" value="1"/>
</dbReference>
<evidence type="ECO:0000313" key="2">
    <source>
        <dbReference type="EMBL" id="MFC4617551.1"/>
    </source>
</evidence>
<name>A0ABV9GL61_9BACL</name>
<feature type="transmembrane region" description="Helical" evidence="1">
    <location>
        <begin position="12"/>
        <end position="35"/>
    </location>
</feature>